<keyword evidence="3" id="KW-0847">Vitamin C</keyword>
<name>A0A345PB04_9GAMM</name>
<dbReference type="PANTHER" id="PTHR10869:SF241">
    <property type="entry name" value="FE2OG DIOXYGENASE DOMAIN-CONTAINING PROTEIN"/>
    <property type="match status" value="1"/>
</dbReference>
<dbReference type="PANTHER" id="PTHR10869">
    <property type="entry name" value="PROLYL 4-HYDROXYLASE ALPHA SUBUNIT"/>
    <property type="match status" value="1"/>
</dbReference>
<dbReference type="Proteomes" id="UP000253940">
    <property type="component" value="Chromosome"/>
</dbReference>
<protein>
    <recommendedName>
        <fullName evidence="7">Fe2OG dioxygenase domain-containing protein</fullName>
    </recommendedName>
</protein>
<reference evidence="8 9" key="1">
    <citation type="submission" date="2018-07" db="EMBL/GenBank/DDBJ databases">
        <title>Genome sequencing of Moraxellaceae gen. HYN0046.</title>
        <authorList>
            <person name="Kim M."/>
            <person name="Yi H."/>
        </authorList>
    </citation>
    <scope>NUCLEOTIDE SEQUENCE [LARGE SCALE GENOMIC DNA]</scope>
    <source>
        <strain evidence="8 9">HYN0046</strain>
    </source>
</reference>
<keyword evidence="9" id="KW-1185">Reference proteome</keyword>
<evidence type="ECO:0000256" key="5">
    <source>
        <dbReference type="ARBA" id="ARBA00023002"/>
    </source>
</evidence>
<dbReference type="KEGG" id="mbah:HYN46_02030"/>
<sequence>MFNSTECEQFIERSHQFAYEAALINTGYKQSELRLDVRNNQRVIYDSFELADELFERLRPLLPASLNGWDLAGLNERFRFYLYENGQTFKPHYDASFEKNDWLSSQLSLLIYLNDEFEGGETIFYRESGMLRPCKETQLALIKPTQGQVLIFEHQQLHEGAPVLSGRKYVLRTDVMYSYKCA</sequence>
<dbReference type="GO" id="GO:0005506">
    <property type="term" value="F:iron ion binding"/>
    <property type="evidence" value="ECO:0007669"/>
    <property type="project" value="InterPro"/>
</dbReference>
<dbReference type="GO" id="GO:0031418">
    <property type="term" value="F:L-ascorbic acid binding"/>
    <property type="evidence" value="ECO:0007669"/>
    <property type="project" value="UniProtKB-KW"/>
</dbReference>
<dbReference type="PROSITE" id="PS51471">
    <property type="entry name" value="FE2OG_OXY"/>
    <property type="match status" value="1"/>
</dbReference>
<evidence type="ECO:0000313" key="8">
    <source>
        <dbReference type="EMBL" id="AXI04463.1"/>
    </source>
</evidence>
<gene>
    <name evidence="8" type="ORF">HYN46_02030</name>
</gene>
<evidence type="ECO:0000313" key="9">
    <source>
        <dbReference type="Proteomes" id="UP000253940"/>
    </source>
</evidence>
<organism evidence="8 9">
    <name type="scientific">Aquirhabdus parva</name>
    <dbReference type="NCBI Taxonomy" id="2283318"/>
    <lineage>
        <taxon>Bacteria</taxon>
        <taxon>Pseudomonadati</taxon>
        <taxon>Pseudomonadota</taxon>
        <taxon>Gammaproteobacteria</taxon>
        <taxon>Moraxellales</taxon>
        <taxon>Moraxellaceae</taxon>
        <taxon>Aquirhabdus</taxon>
    </lineage>
</organism>
<evidence type="ECO:0000256" key="4">
    <source>
        <dbReference type="ARBA" id="ARBA00022964"/>
    </source>
</evidence>
<dbReference type="GO" id="GO:0004656">
    <property type="term" value="F:procollagen-proline 4-dioxygenase activity"/>
    <property type="evidence" value="ECO:0007669"/>
    <property type="project" value="TreeGrafter"/>
</dbReference>
<evidence type="ECO:0000256" key="6">
    <source>
        <dbReference type="ARBA" id="ARBA00023004"/>
    </source>
</evidence>
<dbReference type="Pfam" id="PF13640">
    <property type="entry name" value="2OG-FeII_Oxy_3"/>
    <property type="match status" value="1"/>
</dbReference>
<accession>A0A345PB04</accession>
<feature type="domain" description="Fe2OG dioxygenase" evidence="7">
    <location>
        <begin position="73"/>
        <end position="177"/>
    </location>
</feature>
<keyword evidence="6" id="KW-0408">Iron</keyword>
<keyword evidence="4" id="KW-0223">Dioxygenase</keyword>
<dbReference type="InterPro" id="IPR044862">
    <property type="entry name" value="Pro_4_hyd_alph_FE2OG_OXY"/>
</dbReference>
<evidence type="ECO:0000256" key="3">
    <source>
        <dbReference type="ARBA" id="ARBA00022896"/>
    </source>
</evidence>
<dbReference type="OrthoDB" id="269774at2"/>
<evidence type="ECO:0000256" key="2">
    <source>
        <dbReference type="ARBA" id="ARBA00022723"/>
    </source>
</evidence>
<keyword evidence="2" id="KW-0479">Metal-binding</keyword>
<dbReference type="EMBL" id="CP031222">
    <property type="protein sequence ID" value="AXI04463.1"/>
    <property type="molecule type" value="Genomic_DNA"/>
</dbReference>
<dbReference type="Gene3D" id="2.60.120.620">
    <property type="entry name" value="q2cbj1_9rhob like domain"/>
    <property type="match status" value="1"/>
</dbReference>
<evidence type="ECO:0000259" key="7">
    <source>
        <dbReference type="PROSITE" id="PS51471"/>
    </source>
</evidence>
<keyword evidence="5" id="KW-0560">Oxidoreductase</keyword>
<evidence type="ECO:0000256" key="1">
    <source>
        <dbReference type="ARBA" id="ARBA00001961"/>
    </source>
</evidence>
<dbReference type="InterPro" id="IPR045054">
    <property type="entry name" value="P4HA-like"/>
</dbReference>
<comment type="cofactor">
    <cofactor evidence="1">
        <name>L-ascorbate</name>
        <dbReference type="ChEBI" id="CHEBI:38290"/>
    </cofactor>
</comment>
<dbReference type="InterPro" id="IPR006620">
    <property type="entry name" value="Pro_4_hyd_alph"/>
</dbReference>
<dbReference type="SMART" id="SM00702">
    <property type="entry name" value="P4Hc"/>
    <property type="match status" value="1"/>
</dbReference>
<proteinExistence type="predicted"/>
<dbReference type="AlphaFoldDB" id="A0A345PB04"/>
<dbReference type="InterPro" id="IPR005123">
    <property type="entry name" value="Oxoglu/Fe-dep_dioxygenase_dom"/>
</dbReference>